<organism evidence="1 2">
    <name type="scientific">Pleomorphomonas diazotrophica</name>
    <dbReference type="NCBI Taxonomy" id="1166257"/>
    <lineage>
        <taxon>Bacteria</taxon>
        <taxon>Pseudomonadati</taxon>
        <taxon>Pseudomonadota</taxon>
        <taxon>Alphaproteobacteria</taxon>
        <taxon>Hyphomicrobiales</taxon>
        <taxon>Pleomorphomonadaceae</taxon>
        <taxon>Pleomorphomonas</taxon>
    </lineage>
</organism>
<evidence type="ECO:0000313" key="1">
    <source>
        <dbReference type="EMBL" id="PKR89800.1"/>
    </source>
</evidence>
<sequence>MDVVRYRAPTCLQVAVDRGSSIKAMAVPLSISLEWFLFSKAFWRLQAPSPISAPYDFLLKWAA</sequence>
<dbReference type="Proteomes" id="UP000233491">
    <property type="component" value="Unassembled WGS sequence"/>
</dbReference>
<accession>A0A2N3LYV4</accession>
<gene>
    <name evidence="1" type="ORF">CXZ10_07845</name>
</gene>
<comment type="caution">
    <text evidence="1">The sequence shown here is derived from an EMBL/GenBank/DDBJ whole genome shotgun (WGS) entry which is preliminary data.</text>
</comment>
<proteinExistence type="predicted"/>
<protein>
    <submittedName>
        <fullName evidence="1">Uncharacterized protein</fullName>
    </submittedName>
</protein>
<name>A0A2N3LYV4_9HYPH</name>
<evidence type="ECO:0000313" key="2">
    <source>
        <dbReference type="Proteomes" id="UP000233491"/>
    </source>
</evidence>
<dbReference type="EMBL" id="PJNW01000004">
    <property type="protein sequence ID" value="PKR89800.1"/>
    <property type="molecule type" value="Genomic_DNA"/>
</dbReference>
<dbReference type="AlphaFoldDB" id="A0A2N3LYV4"/>
<keyword evidence="2" id="KW-1185">Reference proteome</keyword>
<reference evidence="1 2" key="1">
    <citation type="submission" date="2017-12" db="EMBL/GenBank/DDBJ databases">
        <title>Anaerobic carbon monoxide metabolism by Pleomorphomonas carboxyditropha sp. nov., a new mesophilic hydrogenogenic carboxidotroph.</title>
        <authorList>
            <person name="Esquivel-Elizondo S."/>
            <person name="Krajmalnik-Brown R."/>
        </authorList>
    </citation>
    <scope>NUCLEOTIDE SEQUENCE [LARGE SCALE GENOMIC DNA]</scope>
    <source>
        <strain evidence="1 2">R5-392</strain>
    </source>
</reference>